<keyword evidence="1" id="KW-1133">Transmembrane helix</keyword>
<dbReference type="EMBL" id="NMQW01000002">
    <property type="protein sequence ID" value="OXM88160.1"/>
    <property type="molecule type" value="Genomic_DNA"/>
</dbReference>
<sequence>MQSGDGIVIFLILLVLGTWLFLYTRGRMKATLEKDMRPLPQPEDVPEDEATLLLERQGFTVLRGKQRIPLEIAVNDDIQLQSRLFIDYFVERDGQMYTVKLAKDRKPLEMTGSSVRDQLLVYQLLYPRTAGVIYLDTALGKAAVLTFALELDQEA</sequence>
<gene>
    <name evidence="2" type="ORF">CF651_03470</name>
</gene>
<feature type="transmembrane region" description="Helical" evidence="1">
    <location>
        <begin position="6"/>
        <end position="24"/>
    </location>
</feature>
<keyword evidence="1" id="KW-0812">Transmembrane</keyword>
<evidence type="ECO:0000256" key="1">
    <source>
        <dbReference type="SAM" id="Phobius"/>
    </source>
</evidence>
<dbReference type="Proteomes" id="UP000215509">
    <property type="component" value="Unassembled WGS sequence"/>
</dbReference>
<evidence type="ECO:0000313" key="2">
    <source>
        <dbReference type="EMBL" id="OXM88160.1"/>
    </source>
</evidence>
<proteinExistence type="predicted"/>
<evidence type="ECO:0000313" key="3">
    <source>
        <dbReference type="Proteomes" id="UP000215509"/>
    </source>
</evidence>
<dbReference type="AlphaFoldDB" id="A0A229UXP8"/>
<keyword evidence="1" id="KW-0472">Membrane</keyword>
<accession>A0A229UXP8</accession>
<organism evidence="2 3">
    <name type="scientific">Paenibacillus rigui</name>
    <dbReference type="NCBI Taxonomy" id="554312"/>
    <lineage>
        <taxon>Bacteria</taxon>
        <taxon>Bacillati</taxon>
        <taxon>Bacillota</taxon>
        <taxon>Bacilli</taxon>
        <taxon>Bacillales</taxon>
        <taxon>Paenibacillaceae</taxon>
        <taxon>Paenibacillus</taxon>
    </lineage>
</organism>
<dbReference type="OrthoDB" id="2988117at2"/>
<name>A0A229UXP8_9BACL</name>
<protein>
    <submittedName>
        <fullName evidence="2">Uncharacterized protein</fullName>
    </submittedName>
</protein>
<keyword evidence="3" id="KW-1185">Reference proteome</keyword>
<reference evidence="2 3" key="1">
    <citation type="submission" date="2017-07" db="EMBL/GenBank/DDBJ databases">
        <title>Genome sequencing and assembly of Paenibacillus rigui.</title>
        <authorList>
            <person name="Mayilraj S."/>
        </authorList>
    </citation>
    <scope>NUCLEOTIDE SEQUENCE [LARGE SCALE GENOMIC DNA]</scope>
    <source>
        <strain evidence="2 3">JCM 16352</strain>
    </source>
</reference>
<comment type="caution">
    <text evidence="2">The sequence shown here is derived from an EMBL/GenBank/DDBJ whole genome shotgun (WGS) entry which is preliminary data.</text>
</comment>